<dbReference type="RefSeq" id="WP_258120224.1">
    <property type="nucleotide sequence ID" value="NZ_CP062229.1"/>
</dbReference>
<evidence type="ECO:0000313" key="2">
    <source>
        <dbReference type="Proteomes" id="UP001058098"/>
    </source>
</evidence>
<proteinExistence type="predicted"/>
<organism evidence="1 2">
    <name type="scientific">Mesorhizobium onobrychidis</name>
    <dbReference type="NCBI Taxonomy" id="2775404"/>
    <lineage>
        <taxon>Bacteria</taxon>
        <taxon>Pseudomonadati</taxon>
        <taxon>Pseudomonadota</taxon>
        <taxon>Alphaproteobacteria</taxon>
        <taxon>Hyphomicrobiales</taxon>
        <taxon>Phyllobacteriaceae</taxon>
        <taxon>Mesorhizobium</taxon>
    </lineage>
</organism>
<accession>A0ABY5QW05</accession>
<sequence length="113" mass="12758">MRLTPEPELFTVRQVITLRAAEELVDGAVPEFGCRIASPMSSSRAVTAVGNLIRDRLSRQHHLAYSEAMAPANQRNQENAPNMLHEDRLPKRLISKIFSIYPLSQSFQKLNLT</sequence>
<evidence type="ECO:0000313" key="1">
    <source>
        <dbReference type="EMBL" id="UVC15410.1"/>
    </source>
</evidence>
<dbReference type="EMBL" id="CP062229">
    <property type="protein sequence ID" value="UVC15410.1"/>
    <property type="molecule type" value="Genomic_DNA"/>
</dbReference>
<reference evidence="1" key="1">
    <citation type="submission" date="2020-09" db="EMBL/GenBank/DDBJ databases">
        <title>Rhizobia associated with sainfoin plants.</title>
        <authorList>
            <person name="Asharfi S."/>
            <person name="Kuzmanovic N."/>
            <person name="Bunk B."/>
            <person name="Sproeer C."/>
            <person name="Becker M."/>
            <person name="Thuenen T."/>
        </authorList>
    </citation>
    <scope>NUCLEOTIDE SEQUENCE</scope>
    <source>
        <strain evidence="1">OM4</strain>
    </source>
</reference>
<dbReference type="Proteomes" id="UP001058098">
    <property type="component" value="Chromosome"/>
</dbReference>
<gene>
    <name evidence="1" type="ORF">IHQ72_33975</name>
</gene>
<keyword evidence="2" id="KW-1185">Reference proteome</keyword>
<protein>
    <submittedName>
        <fullName evidence="1">Uncharacterized protein</fullName>
    </submittedName>
</protein>
<name>A0ABY5QW05_9HYPH</name>